<dbReference type="RefSeq" id="WP_166860575.1">
    <property type="nucleotide sequence ID" value="NZ_JAADJV010000001.1"/>
</dbReference>
<dbReference type="InterPro" id="IPR001650">
    <property type="entry name" value="Helicase_C-like"/>
</dbReference>
<sequence>MLKRLLSKFKGNHSSAEQLISHQYRTEEAGLSFSFALADDDAMWPLVAYMEQLSEEEFVSTLSDRWLLTWDELYRLAEDTEHQTSLPLLGIPDVISLRVNLGGNGSLSDENFGLYIKEWKEIPSGRAIEFERTGAVIETAQGHFLLSKNNWQLLSALQQFRKEQETSCTEITHQLGWAKIRRLAKKASAELDDYLTKTIVVKPESLKLKLRKVMIQDMPVIEIEPSFEDQPRQWLNNFDSSRLVQDQYRIPGEDGSLSHVIISPEVKEVLSSVHAITGRRVAGDDAMSFIRNPYTFIGEDAAGVVSPEQHEEALQNAHIFFHRFHLEPQFNTENTKIASVLLTLKALAAVPQPPVTFEFVKPYELDKFVEELAIKLASGLPAGIWQGYELELSQFTLGQLQEYQTLLARWEQESTGAEFEDVLDLKKYGDRVIGIGEFEKVTSPFLVKSDSENWLPGELEQGLLSEDFFEGWDQKSLDQLMALDERIELAEQQQESSVSMPWNQQTLPLDDAKSFLKDWQKKIEASSQDERANPSGPDKRAVLQVEQNIENVAYIKQKRDALLNARGAEPVLPGLLKEHIQLRDHQRQGVAWLQQLFLKSTDQVSGCLLADDMGLGKTLQILTFLMWYIEQNPEGLPTMIVAPVSLLDNWERELDNFFYTAGVKVLKLYGDAVKAVKFHKDEIPAELRAQGIKNLLRPGWVDNAKIVLTTYETLRDQEFSLGRQKWAIMVCDEAQKIKNPAALITHAANAVQAQFKVACTGTPVENTLVDLWSLFDFAQPGLLGALNDFGREFLRPIEGGEQCNNKALELLRQLIEAQTLRRTKEEVAKDLPKKLEDSSCKQLIMVPLQRDLYISSIASYQNKQKLQDELEQAGMGMLGLLHRLKLICAHPYSVKPDSRFRENSPKMAWMMKKLTDIQAAGDDKVIIFTELRDIQRELQYAVSQRFGFKPYVINGDTSTKSSSANSRQKLIDHFQEQPGFGVIILSTVAVGFGVNVQKANHVIHFTRCWNPAKEDQATDRAYRIGQTKDVYVYYPTVRDATMPTFEETLDTLLQKRRALARDMLSAKGDLHTDDFNQILNTQ</sequence>
<dbReference type="PANTHER" id="PTHR45629">
    <property type="entry name" value="SNF2/RAD54 FAMILY MEMBER"/>
    <property type="match status" value="1"/>
</dbReference>
<dbReference type="InterPro" id="IPR038718">
    <property type="entry name" value="SNF2-like_sf"/>
</dbReference>
<evidence type="ECO:0000259" key="4">
    <source>
        <dbReference type="PROSITE" id="PS51194"/>
    </source>
</evidence>
<evidence type="ECO:0000313" key="5">
    <source>
        <dbReference type="EMBL" id="MFD3222236.1"/>
    </source>
</evidence>
<dbReference type="PANTHER" id="PTHR45629:SF7">
    <property type="entry name" value="DNA EXCISION REPAIR PROTEIN ERCC-6-RELATED"/>
    <property type="match status" value="1"/>
</dbReference>
<dbReference type="PROSITE" id="PS51192">
    <property type="entry name" value="HELICASE_ATP_BIND_1"/>
    <property type="match status" value="1"/>
</dbReference>
<keyword evidence="6" id="KW-1185">Reference proteome</keyword>
<feature type="domain" description="Helicase ATP-binding" evidence="3">
    <location>
        <begin position="598"/>
        <end position="781"/>
    </location>
</feature>
<keyword evidence="1" id="KW-0378">Hydrolase</keyword>
<keyword evidence="2" id="KW-0347">Helicase</keyword>
<dbReference type="InterPro" id="IPR049730">
    <property type="entry name" value="SNF2/RAD54-like_C"/>
</dbReference>
<proteinExistence type="predicted"/>
<dbReference type="SUPFAM" id="SSF52540">
    <property type="entry name" value="P-loop containing nucleoside triphosphate hydrolases"/>
    <property type="match status" value="2"/>
</dbReference>
<evidence type="ECO:0000256" key="2">
    <source>
        <dbReference type="ARBA" id="ARBA00022806"/>
    </source>
</evidence>
<dbReference type="Proteomes" id="UP001598201">
    <property type="component" value="Unassembled WGS sequence"/>
</dbReference>
<dbReference type="InterPro" id="IPR014001">
    <property type="entry name" value="Helicase_ATP-bd"/>
</dbReference>
<dbReference type="InterPro" id="IPR027417">
    <property type="entry name" value="P-loop_NTPase"/>
</dbReference>
<comment type="caution">
    <text evidence="5">The sequence shown here is derived from an EMBL/GenBank/DDBJ whole genome shotgun (WGS) entry which is preliminary data.</text>
</comment>
<evidence type="ECO:0000259" key="3">
    <source>
        <dbReference type="PROSITE" id="PS51192"/>
    </source>
</evidence>
<reference evidence="5 6" key="1">
    <citation type="submission" date="2024-09" db="EMBL/GenBank/DDBJ databases">
        <title>Genomes of Rahnella.</title>
        <authorList>
            <person name="Mnguni F.C."/>
            <person name="Shin G.Y."/>
            <person name="Coutinho T."/>
        </authorList>
    </citation>
    <scope>NUCLEOTIDE SEQUENCE [LARGE SCALE GENOMIC DNA]</scope>
    <source>
        <strain evidence="5 6">20WA0057</strain>
    </source>
</reference>
<dbReference type="EMBL" id="JBHUCJ010000002">
    <property type="protein sequence ID" value="MFD3222236.1"/>
    <property type="molecule type" value="Genomic_DNA"/>
</dbReference>
<accession>A0ABW6C2N9</accession>
<protein>
    <submittedName>
        <fullName evidence="5">Type I Zorya anti-phage system protein ZorD</fullName>
    </submittedName>
</protein>
<keyword evidence="2" id="KW-0067">ATP-binding</keyword>
<dbReference type="InterPro" id="IPR000330">
    <property type="entry name" value="SNF2_N"/>
</dbReference>
<keyword evidence="2" id="KW-0547">Nucleotide-binding</keyword>
<dbReference type="SMART" id="SM00487">
    <property type="entry name" value="DEXDc"/>
    <property type="match status" value="1"/>
</dbReference>
<dbReference type="Pfam" id="PF00176">
    <property type="entry name" value="SNF2-rel_dom"/>
    <property type="match status" value="1"/>
</dbReference>
<feature type="domain" description="Helicase C-terminal" evidence="4">
    <location>
        <begin position="906"/>
        <end position="1064"/>
    </location>
</feature>
<dbReference type="CDD" id="cd18793">
    <property type="entry name" value="SF2_C_SNF"/>
    <property type="match status" value="1"/>
</dbReference>
<dbReference type="SMART" id="SM00490">
    <property type="entry name" value="HELICc"/>
    <property type="match status" value="1"/>
</dbReference>
<dbReference type="NCBIfam" id="NF041790">
    <property type="entry name" value="anti-phage_ZorD"/>
    <property type="match status" value="1"/>
</dbReference>
<name>A0ABW6C2N9_RAHSY</name>
<dbReference type="InterPro" id="IPR049660">
    <property type="entry name" value="ZorD-like_t1"/>
</dbReference>
<dbReference type="Gene3D" id="3.40.50.300">
    <property type="entry name" value="P-loop containing nucleotide triphosphate hydrolases"/>
    <property type="match status" value="1"/>
</dbReference>
<dbReference type="Pfam" id="PF00271">
    <property type="entry name" value="Helicase_C"/>
    <property type="match status" value="1"/>
</dbReference>
<evidence type="ECO:0000313" key="6">
    <source>
        <dbReference type="Proteomes" id="UP001598201"/>
    </source>
</evidence>
<evidence type="ECO:0000256" key="1">
    <source>
        <dbReference type="ARBA" id="ARBA00022801"/>
    </source>
</evidence>
<dbReference type="PROSITE" id="PS51194">
    <property type="entry name" value="HELICASE_CTER"/>
    <property type="match status" value="1"/>
</dbReference>
<gene>
    <name evidence="5" type="primary">zorD</name>
    <name evidence="5" type="ORF">ACFPK4_01695</name>
</gene>
<dbReference type="Gene3D" id="3.40.50.10810">
    <property type="entry name" value="Tandem AAA-ATPase domain"/>
    <property type="match status" value="1"/>
</dbReference>
<organism evidence="5 6">
    <name type="scientific">Rahnella sp. (strain Y9602)</name>
    <dbReference type="NCBI Taxonomy" id="2703885"/>
    <lineage>
        <taxon>Bacteria</taxon>
        <taxon>Pseudomonadati</taxon>
        <taxon>Pseudomonadota</taxon>
        <taxon>Gammaproteobacteria</taxon>
        <taxon>Enterobacterales</taxon>
        <taxon>Yersiniaceae</taxon>
        <taxon>Rahnella</taxon>
    </lineage>
</organism>
<dbReference type="InterPro" id="IPR050496">
    <property type="entry name" value="SNF2_RAD54_helicase_repair"/>
</dbReference>